<keyword evidence="2" id="KW-0805">Transcription regulation</keyword>
<dbReference type="PANTHER" id="PTHR30146">
    <property type="entry name" value="LACI-RELATED TRANSCRIPTIONAL REPRESSOR"/>
    <property type="match status" value="1"/>
</dbReference>
<dbReference type="InterPro" id="IPR046335">
    <property type="entry name" value="LacI/GalR-like_sensor"/>
</dbReference>
<proteinExistence type="predicted"/>
<evidence type="ECO:0000256" key="1">
    <source>
        <dbReference type="ARBA" id="ARBA00022491"/>
    </source>
</evidence>
<dbReference type="CDD" id="cd01392">
    <property type="entry name" value="HTH_LacI"/>
    <property type="match status" value="1"/>
</dbReference>
<dbReference type="Gene3D" id="1.10.260.40">
    <property type="entry name" value="lambda repressor-like DNA-binding domains"/>
    <property type="match status" value="1"/>
</dbReference>
<dbReference type="GO" id="GO:0003700">
    <property type="term" value="F:DNA-binding transcription factor activity"/>
    <property type="evidence" value="ECO:0007669"/>
    <property type="project" value="TreeGrafter"/>
</dbReference>
<dbReference type="PANTHER" id="PTHR30146:SF148">
    <property type="entry name" value="HTH-TYPE TRANSCRIPTIONAL REPRESSOR PURR-RELATED"/>
    <property type="match status" value="1"/>
</dbReference>
<evidence type="ECO:0000313" key="8">
    <source>
        <dbReference type="Proteomes" id="UP001165092"/>
    </source>
</evidence>
<evidence type="ECO:0000256" key="4">
    <source>
        <dbReference type="ARBA" id="ARBA00023163"/>
    </source>
</evidence>
<keyword evidence="1" id="KW-0678">Repressor</keyword>
<gene>
    <name evidence="7" type="ORF">Nans01_31720</name>
</gene>
<evidence type="ECO:0000256" key="2">
    <source>
        <dbReference type="ARBA" id="ARBA00023015"/>
    </source>
</evidence>
<keyword evidence="3" id="KW-0238">DNA-binding</keyword>
<dbReference type="Proteomes" id="UP001165092">
    <property type="component" value="Unassembled WGS sequence"/>
</dbReference>
<dbReference type="Pfam" id="PF13377">
    <property type="entry name" value="Peripla_BP_3"/>
    <property type="match status" value="1"/>
</dbReference>
<dbReference type="Pfam" id="PF00356">
    <property type="entry name" value="LacI"/>
    <property type="match status" value="1"/>
</dbReference>
<keyword evidence="8" id="KW-1185">Reference proteome</keyword>
<evidence type="ECO:0000256" key="3">
    <source>
        <dbReference type="ARBA" id="ARBA00023125"/>
    </source>
</evidence>
<feature type="region of interest" description="Disordered" evidence="5">
    <location>
        <begin position="330"/>
        <end position="353"/>
    </location>
</feature>
<reference evidence="7" key="1">
    <citation type="submission" date="2023-02" db="EMBL/GenBank/DDBJ databases">
        <title>Nocardiopsis ansamitocini NBRC 112285.</title>
        <authorList>
            <person name="Ichikawa N."/>
            <person name="Sato H."/>
            <person name="Tonouchi N."/>
        </authorList>
    </citation>
    <scope>NUCLEOTIDE SEQUENCE</scope>
    <source>
        <strain evidence="7">NBRC 112285</strain>
    </source>
</reference>
<dbReference type="SUPFAM" id="SSF47413">
    <property type="entry name" value="lambda repressor-like DNA-binding domains"/>
    <property type="match status" value="1"/>
</dbReference>
<dbReference type="EMBL" id="BSQG01000005">
    <property type="protein sequence ID" value="GLU48821.1"/>
    <property type="molecule type" value="Genomic_DNA"/>
</dbReference>
<dbReference type="PROSITE" id="PS50932">
    <property type="entry name" value="HTH_LACI_2"/>
    <property type="match status" value="1"/>
</dbReference>
<dbReference type="PROSITE" id="PS00356">
    <property type="entry name" value="HTH_LACI_1"/>
    <property type="match status" value="1"/>
</dbReference>
<sequence length="353" mass="37276">MPVPKHSRMSDVARRAGVSASTVSRVLRGAPGVAPAVRARVERAAAELSYAVARDASSLVTGATGRVAAIVPFLHPWFFGVALSGLVRRLRTVGLDTLVYEAGTTGELAGFIGELPLRRNVDAVVALALSPDPESVRRLESLGLPVVFCSRTVPGRSSVCVDDRGAAADATRYLLNLGHVRIAYLQSRDDTGFSWSSQDRVSGYLDAMERAGTHPQVVTTGPGSGGGWRATAELLASDPVPTALFAESDDVAMGALGVLRRCRVPVPGAMSVIGFDNQDMAEVMDLTTVAQPVTELGEEAGRMVAALLAGEEAGRQVRLATRLVVRHSAAAPLDTTHRPTRTHQPIAKEPHEP</sequence>
<accession>A0A9W6P806</accession>
<protein>
    <submittedName>
        <fullName evidence="7">LacI family transcriptional regulator</fullName>
    </submittedName>
</protein>
<keyword evidence="4" id="KW-0804">Transcription</keyword>
<feature type="domain" description="HTH lacI-type" evidence="6">
    <location>
        <begin position="7"/>
        <end position="61"/>
    </location>
</feature>
<evidence type="ECO:0000256" key="5">
    <source>
        <dbReference type="SAM" id="MobiDB-lite"/>
    </source>
</evidence>
<dbReference type="Gene3D" id="3.40.50.2300">
    <property type="match status" value="2"/>
</dbReference>
<dbReference type="SUPFAM" id="SSF53822">
    <property type="entry name" value="Periplasmic binding protein-like I"/>
    <property type="match status" value="1"/>
</dbReference>
<dbReference type="SMART" id="SM00354">
    <property type="entry name" value="HTH_LACI"/>
    <property type="match status" value="1"/>
</dbReference>
<dbReference type="InterPro" id="IPR000843">
    <property type="entry name" value="HTH_LacI"/>
</dbReference>
<dbReference type="CDD" id="cd06267">
    <property type="entry name" value="PBP1_LacI_sugar_binding-like"/>
    <property type="match status" value="1"/>
</dbReference>
<name>A0A9W6P806_9ACTN</name>
<evidence type="ECO:0000313" key="7">
    <source>
        <dbReference type="EMBL" id="GLU48821.1"/>
    </source>
</evidence>
<organism evidence="7 8">
    <name type="scientific">Nocardiopsis ansamitocini</name>
    <dbReference type="NCBI Taxonomy" id="1670832"/>
    <lineage>
        <taxon>Bacteria</taxon>
        <taxon>Bacillati</taxon>
        <taxon>Actinomycetota</taxon>
        <taxon>Actinomycetes</taxon>
        <taxon>Streptosporangiales</taxon>
        <taxon>Nocardiopsidaceae</taxon>
        <taxon>Nocardiopsis</taxon>
    </lineage>
</organism>
<dbReference type="GO" id="GO:0000976">
    <property type="term" value="F:transcription cis-regulatory region binding"/>
    <property type="evidence" value="ECO:0007669"/>
    <property type="project" value="TreeGrafter"/>
</dbReference>
<dbReference type="InterPro" id="IPR028082">
    <property type="entry name" value="Peripla_BP_I"/>
</dbReference>
<evidence type="ECO:0000259" key="6">
    <source>
        <dbReference type="PROSITE" id="PS50932"/>
    </source>
</evidence>
<dbReference type="InterPro" id="IPR010982">
    <property type="entry name" value="Lambda_DNA-bd_dom_sf"/>
</dbReference>
<comment type="caution">
    <text evidence="7">The sequence shown here is derived from an EMBL/GenBank/DDBJ whole genome shotgun (WGS) entry which is preliminary data.</text>
</comment>
<dbReference type="AlphaFoldDB" id="A0A9W6P806"/>